<sequence length="124" mass="14247">MKKRLTYVTSVLLLLIYSISLGVGIGEVFFNTEASSPLAENEHQYGSNTTNTQLHTVPYESVFFSEDNLPSPFNLEDTPFLAATQLRQKEHLLNAAYKQYAQSNINTLISHRKNDIIFPFHYFW</sequence>
<keyword evidence="2" id="KW-1185">Reference proteome</keyword>
<organism evidence="1 2">
    <name type="scientific">Mangrovimonas yunxiaonensis</name>
    <dbReference type="NCBI Taxonomy" id="1197477"/>
    <lineage>
        <taxon>Bacteria</taxon>
        <taxon>Pseudomonadati</taxon>
        <taxon>Bacteroidota</taxon>
        <taxon>Flavobacteriia</taxon>
        <taxon>Flavobacteriales</taxon>
        <taxon>Flavobacteriaceae</taxon>
        <taxon>Mangrovimonas</taxon>
    </lineage>
</organism>
<dbReference type="Proteomes" id="UP000028521">
    <property type="component" value="Unassembled WGS sequence"/>
</dbReference>
<gene>
    <name evidence="1" type="ORF">IA57_08560</name>
</gene>
<dbReference type="AlphaFoldDB" id="A0A084TII2"/>
<evidence type="ECO:0000313" key="2">
    <source>
        <dbReference type="Proteomes" id="UP000028521"/>
    </source>
</evidence>
<name>A0A084TII2_9FLAO</name>
<reference evidence="2" key="2">
    <citation type="submission" date="2014-07" db="EMBL/GenBank/DDBJ databases">
        <title>Genome sequence of Mangrovimonas yunxiaonensis.</title>
        <authorList>
            <person name="Li Y."/>
            <person name="Zheng T."/>
        </authorList>
    </citation>
    <scope>NUCLEOTIDE SEQUENCE [LARGE SCALE GENOMIC DNA]</scope>
    <source>
        <strain evidence="2">LY01</strain>
    </source>
</reference>
<proteinExistence type="predicted"/>
<dbReference type="RefSeq" id="WP_036121898.1">
    <property type="nucleotide sequence ID" value="NZ_BMET01000007.1"/>
</dbReference>
<dbReference type="EMBL" id="JPFK01000007">
    <property type="protein sequence ID" value="KFB00518.1"/>
    <property type="molecule type" value="Genomic_DNA"/>
</dbReference>
<comment type="caution">
    <text evidence="1">The sequence shown here is derived from an EMBL/GenBank/DDBJ whole genome shotgun (WGS) entry which is preliminary data.</text>
</comment>
<protein>
    <submittedName>
        <fullName evidence="1">Uncharacterized protein</fullName>
    </submittedName>
</protein>
<dbReference type="OrthoDB" id="982927at2"/>
<evidence type="ECO:0000313" key="1">
    <source>
        <dbReference type="EMBL" id="KFB00518.1"/>
    </source>
</evidence>
<accession>A0A084TII2</accession>
<reference evidence="1 2" key="1">
    <citation type="journal article" date="2014" name="Genome Announc.">
        <title>Draft Genome Sequence of the Algicidal Bacterium Mangrovimonas yunxiaonensis Strain LY01.</title>
        <authorList>
            <person name="Li Y."/>
            <person name="Zhu H."/>
            <person name="Li C."/>
            <person name="Zhang H."/>
            <person name="Chen Z."/>
            <person name="Zheng W."/>
            <person name="Xu H."/>
            <person name="Zheng T."/>
        </authorList>
    </citation>
    <scope>NUCLEOTIDE SEQUENCE [LARGE SCALE GENOMIC DNA]</scope>
    <source>
        <strain evidence="1 2">LY01</strain>
    </source>
</reference>
<dbReference type="STRING" id="1197477.IA57_08560"/>